<dbReference type="Pfam" id="PF01042">
    <property type="entry name" value="Ribonuc_L-PSP"/>
    <property type="match status" value="1"/>
</dbReference>
<dbReference type="AlphaFoldDB" id="A0A087M0Y4"/>
<accession>A0A087M0Y4</accession>
<dbReference type="EMBL" id="JQGC01000012">
    <property type="protein sequence ID" value="KFL30537.1"/>
    <property type="molecule type" value="Genomic_DNA"/>
</dbReference>
<evidence type="ECO:0000313" key="3">
    <source>
        <dbReference type="Proteomes" id="UP000028981"/>
    </source>
</evidence>
<dbReference type="Gene3D" id="3.30.1330.40">
    <property type="entry name" value="RutC-like"/>
    <property type="match status" value="1"/>
</dbReference>
<dbReference type="STRING" id="46914.JP75_13655"/>
<dbReference type="PANTHER" id="PTHR11803">
    <property type="entry name" value="2-IMINOBUTANOATE/2-IMINOPROPANOATE DEAMINASE RIDA"/>
    <property type="match status" value="1"/>
</dbReference>
<protein>
    <submittedName>
        <fullName evidence="2">Endoribonuclease L-PSP</fullName>
    </submittedName>
</protein>
<sequence>MTQTITRMNPESLPDAGQAGYSQISIVEPGRLAFVSGQVAWKRDGGSAPGTLAEQMVIVTENLSAALTALKATTEDIVQMRIYAVELGPESMQIGMAAIGKFLNGAQPSLTGIGVTALAAPGLLIEVEMVVRVD</sequence>
<dbReference type="GO" id="GO:0019239">
    <property type="term" value="F:deaminase activity"/>
    <property type="evidence" value="ECO:0007669"/>
    <property type="project" value="TreeGrafter"/>
</dbReference>
<dbReference type="OrthoDB" id="9809792at2"/>
<dbReference type="PANTHER" id="PTHR11803:SF58">
    <property type="entry name" value="PROTEIN HMF1-RELATED"/>
    <property type="match status" value="1"/>
</dbReference>
<dbReference type="Proteomes" id="UP000028981">
    <property type="component" value="Unassembled WGS sequence"/>
</dbReference>
<evidence type="ECO:0000313" key="2">
    <source>
        <dbReference type="EMBL" id="KFL30537.1"/>
    </source>
</evidence>
<dbReference type="InterPro" id="IPR035959">
    <property type="entry name" value="RutC-like_sf"/>
</dbReference>
<dbReference type="InterPro" id="IPR006175">
    <property type="entry name" value="YjgF/YER057c/UK114"/>
</dbReference>
<keyword evidence="3" id="KW-1185">Reference proteome</keyword>
<gene>
    <name evidence="2" type="ORF">JP75_13655</name>
</gene>
<reference evidence="2 3" key="1">
    <citation type="submission" date="2014-08" db="EMBL/GenBank/DDBJ databases">
        <authorList>
            <person name="Hassan Y.I."/>
            <person name="Lepp D."/>
            <person name="Zhou T."/>
        </authorList>
    </citation>
    <scope>NUCLEOTIDE SEQUENCE [LARGE SCALE GENOMIC DNA]</scope>
    <source>
        <strain evidence="2 3">IFO13584</strain>
    </source>
</reference>
<proteinExistence type="inferred from homology"/>
<name>A0A087M0Y4_9HYPH</name>
<dbReference type="CDD" id="cd00448">
    <property type="entry name" value="YjgF_YER057c_UK114_family"/>
    <property type="match status" value="1"/>
</dbReference>
<dbReference type="RefSeq" id="WP_035083739.1">
    <property type="nucleotide sequence ID" value="NZ_JQGC01000012.1"/>
</dbReference>
<evidence type="ECO:0000256" key="1">
    <source>
        <dbReference type="ARBA" id="ARBA00010552"/>
    </source>
</evidence>
<comment type="similarity">
    <text evidence="1">Belongs to the RutC family.</text>
</comment>
<dbReference type="SUPFAM" id="SSF55298">
    <property type="entry name" value="YjgF-like"/>
    <property type="match status" value="1"/>
</dbReference>
<dbReference type="GO" id="GO:0005829">
    <property type="term" value="C:cytosol"/>
    <property type="evidence" value="ECO:0007669"/>
    <property type="project" value="TreeGrafter"/>
</dbReference>
<organism evidence="2 3">
    <name type="scientific">Devosia riboflavina</name>
    <dbReference type="NCBI Taxonomy" id="46914"/>
    <lineage>
        <taxon>Bacteria</taxon>
        <taxon>Pseudomonadati</taxon>
        <taxon>Pseudomonadota</taxon>
        <taxon>Alphaproteobacteria</taxon>
        <taxon>Hyphomicrobiales</taxon>
        <taxon>Devosiaceae</taxon>
        <taxon>Devosia</taxon>
    </lineage>
</organism>
<comment type="caution">
    <text evidence="2">The sequence shown here is derived from an EMBL/GenBank/DDBJ whole genome shotgun (WGS) entry which is preliminary data.</text>
</comment>